<dbReference type="InterPro" id="IPR036968">
    <property type="entry name" value="Enolpyruvate_Tfrase_sf"/>
</dbReference>
<dbReference type="RefSeq" id="WP_386758787.1">
    <property type="nucleotide sequence ID" value="NZ_JBHRXK010000003.1"/>
</dbReference>
<evidence type="ECO:0000256" key="2">
    <source>
        <dbReference type="ARBA" id="ARBA00004752"/>
    </source>
</evidence>
<protein>
    <recommendedName>
        <fullName evidence="13">UDP-N-acetylglucosamine 1-carboxyvinyltransferase</fullName>
        <ecNumber evidence="13">2.5.1.7</ecNumber>
    </recommendedName>
    <alternativeName>
        <fullName evidence="13">Enoylpyruvate transferase</fullName>
    </alternativeName>
    <alternativeName>
        <fullName evidence="13">UDP-N-acetylglucosamine enolpyruvyl transferase</fullName>
        <shortName evidence="13">EPT</shortName>
    </alternativeName>
</protein>
<feature type="modified residue" description="2-(S-cysteinyl)pyruvic acid O-phosphothioketal" evidence="13">
    <location>
        <position position="122"/>
    </location>
</feature>
<dbReference type="InterPro" id="IPR005750">
    <property type="entry name" value="UDP_GlcNAc_COvinyl_MurA"/>
</dbReference>
<dbReference type="EC" id="2.5.1.7" evidence="13"/>
<dbReference type="EMBL" id="JBHRXK010000003">
    <property type="protein sequence ID" value="MFC3551032.1"/>
    <property type="molecule type" value="Genomic_DNA"/>
</dbReference>
<dbReference type="SUPFAM" id="SSF55205">
    <property type="entry name" value="EPT/RTPC-like"/>
    <property type="match status" value="1"/>
</dbReference>
<evidence type="ECO:0000256" key="11">
    <source>
        <dbReference type="ARBA" id="ARBA00038367"/>
    </source>
</evidence>
<keyword evidence="10 13" id="KW-0670">Pyruvate</keyword>
<feature type="active site" description="Proton donor" evidence="13">
    <location>
        <position position="122"/>
    </location>
</feature>
<evidence type="ECO:0000256" key="4">
    <source>
        <dbReference type="ARBA" id="ARBA00022618"/>
    </source>
</evidence>
<evidence type="ECO:0000256" key="10">
    <source>
        <dbReference type="ARBA" id="ARBA00023317"/>
    </source>
</evidence>
<comment type="subcellular location">
    <subcellularLocation>
        <location evidence="1 13">Cytoplasm</location>
    </subcellularLocation>
</comment>
<gene>
    <name evidence="13 15" type="primary">murA</name>
    <name evidence="15" type="ORF">ACFOLC_08370</name>
</gene>
<keyword evidence="7 13" id="KW-0573">Peptidoglycan synthesis</keyword>
<comment type="pathway">
    <text evidence="2 13">Cell wall biogenesis; peptidoglycan biosynthesis.</text>
</comment>
<organism evidence="15 16">
    <name type="scientific">Lysobacter cavernae</name>
    <dbReference type="NCBI Taxonomy" id="1685901"/>
    <lineage>
        <taxon>Bacteria</taxon>
        <taxon>Pseudomonadati</taxon>
        <taxon>Pseudomonadota</taxon>
        <taxon>Gammaproteobacteria</taxon>
        <taxon>Lysobacterales</taxon>
        <taxon>Lysobacteraceae</taxon>
        <taxon>Lysobacter</taxon>
    </lineage>
</organism>
<keyword evidence="6 13" id="KW-0133">Cell shape</keyword>
<sequence>MQKIVVEGGAALNGEVQISGAKNAVLPILCATLLADAPVAITNVPHLHDVVTTAKLLAELGAGITIDEGTIAKGSAITVDPTTVHSQVAPYELVKTMRASVLVLGPLLAKYGSAEVSLPGGCAIGSRPVDQHIKGLQALGAEITVENGYIKAHRNGRLKGARFVFDVVSVTGTENVLMAAVLAEGTSVLENAAMEPEVVDLADCLNALGANIEHAGSGRIVVHGVERLHGGTHDVLPDRIETGTFLVAAAMTGGRVTVRRARPDTLDAVLDKLRDAGAEISVDGDRITLDMHGRRPRAVDLTTAPHPAFPTDMQAQFMALNSIAEGVGVINETIFENRFMHVQELQRLGADIRVEGHTAIVRGVERLSGAPVMATDLRASASLILAGLVANGTTTIDRIYHLDRGYENIEEKLSALGANIRRISG</sequence>
<dbReference type="PANTHER" id="PTHR43783">
    <property type="entry name" value="UDP-N-ACETYLGLUCOSAMINE 1-CARBOXYVINYLTRANSFERASE"/>
    <property type="match status" value="1"/>
</dbReference>
<dbReference type="Proteomes" id="UP001595740">
    <property type="component" value="Unassembled WGS sequence"/>
</dbReference>
<keyword evidence="8 13" id="KW-0131">Cell cycle</keyword>
<feature type="binding site" evidence="13">
    <location>
        <position position="312"/>
    </location>
    <ligand>
        <name>UDP-N-acetyl-alpha-D-glucosamine</name>
        <dbReference type="ChEBI" id="CHEBI:57705"/>
    </ligand>
</feature>
<feature type="binding site" evidence="13">
    <location>
        <position position="334"/>
    </location>
    <ligand>
        <name>UDP-N-acetyl-alpha-D-glucosamine</name>
        <dbReference type="ChEBI" id="CHEBI:57705"/>
    </ligand>
</feature>
<dbReference type="Pfam" id="PF00275">
    <property type="entry name" value="EPSP_synthase"/>
    <property type="match status" value="1"/>
</dbReference>
<keyword evidence="4 13" id="KW-0132">Cell division</keyword>
<evidence type="ECO:0000256" key="7">
    <source>
        <dbReference type="ARBA" id="ARBA00022984"/>
    </source>
</evidence>
<dbReference type="InterPro" id="IPR013792">
    <property type="entry name" value="RNA3'P_cycl/enolpyr_Trfase_a/b"/>
</dbReference>
<reference evidence="16" key="1">
    <citation type="journal article" date="2019" name="Int. J. Syst. Evol. Microbiol.">
        <title>The Global Catalogue of Microorganisms (GCM) 10K type strain sequencing project: providing services to taxonomists for standard genome sequencing and annotation.</title>
        <authorList>
            <consortium name="The Broad Institute Genomics Platform"/>
            <consortium name="The Broad Institute Genome Sequencing Center for Infectious Disease"/>
            <person name="Wu L."/>
            <person name="Ma J."/>
        </authorList>
    </citation>
    <scope>NUCLEOTIDE SEQUENCE [LARGE SCALE GENOMIC DNA]</scope>
    <source>
        <strain evidence="16">KCTC 42875</strain>
    </source>
</reference>
<dbReference type="PANTHER" id="PTHR43783:SF1">
    <property type="entry name" value="UDP-N-ACETYLGLUCOSAMINE 1-CARBOXYVINYLTRANSFERASE"/>
    <property type="match status" value="1"/>
</dbReference>
<evidence type="ECO:0000256" key="3">
    <source>
        <dbReference type="ARBA" id="ARBA00022490"/>
    </source>
</evidence>
<evidence type="ECO:0000256" key="9">
    <source>
        <dbReference type="ARBA" id="ARBA00023316"/>
    </source>
</evidence>
<dbReference type="InterPro" id="IPR050068">
    <property type="entry name" value="MurA_subfamily"/>
</dbReference>
<comment type="catalytic activity">
    <reaction evidence="12 13">
        <text>phosphoenolpyruvate + UDP-N-acetyl-alpha-D-glucosamine = UDP-N-acetyl-3-O-(1-carboxyvinyl)-alpha-D-glucosamine + phosphate</text>
        <dbReference type="Rhea" id="RHEA:18681"/>
        <dbReference type="ChEBI" id="CHEBI:43474"/>
        <dbReference type="ChEBI" id="CHEBI:57705"/>
        <dbReference type="ChEBI" id="CHEBI:58702"/>
        <dbReference type="ChEBI" id="CHEBI:68483"/>
        <dbReference type="EC" id="2.5.1.7"/>
    </reaction>
</comment>
<evidence type="ECO:0000313" key="15">
    <source>
        <dbReference type="EMBL" id="MFC3551032.1"/>
    </source>
</evidence>
<evidence type="ECO:0000256" key="13">
    <source>
        <dbReference type="HAMAP-Rule" id="MF_00111"/>
    </source>
</evidence>
<name>A0ABV7RQX6_9GAMM</name>
<keyword evidence="3 13" id="KW-0963">Cytoplasm</keyword>
<comment type="caution">
    <text evidence="13">Lacks conserved residue(s) required for the propagation of feature annotation.</text>
</comment>
<evidence type="ECO:0000256" key="8">
    <source>
        <dbReference type="ARBA" id="ARBA00023306"/>
    </source>
</evidence>
<keyword evidence="5 13" id="KW-0808">Transferase</keyword>
<comment type="caution">
    <text evidence="15">The sequence shown here is derived from an EMBL/GenBank/DDBJ whole genome shotgun (WGS) entry which is preliminary data.</text>
</comment>
<evidence type="ECO:0000313" key="16">
    <source>
        <dbReference type="Proteomes" id="UP001595740"/>
    </source>
</evidence>
<evidence type="ECO:0000259" key="14">
    <source>
        <dbReference type="Pfam" id="PF00275"/>
    </source>
</evidence>
<feature type="binding site" evidence="13">
    <location>
        <begin position="127"/>
        <end position="131"/>
    </location>
    <ligand>
        <name>UDP-N-acetyl-alpha-D-glucosamine</name>
        <dbReference type="ChEBI" id="CHEBI:57705"/>
    </ligand>
</feature>
<evidence type="ECO:0000256" key="12">
    <source>
        <dbReference type="ARBA" id="ARBA00047527"/>
    </source>
</evidence>
<feature type="domain" description="Enolpyruvate transferase" evidence="14">
    <location>
        <begin position="6"/>
        <end position="413"/>
    </location>
</feature>
<keyword evidence="16" id="KW-1185">Reference proteome</keyword>
<dbReference type="NCBIfam" id="TIGR01072">
    <property type="entry name" value="murA"/>
    <property type="match status" value="1"/>
</dbReference>
<dbReference type="HAMAP" id="MF_00111">
    <property type="entry name" value="MurA"/>
    <property type="match status" value="1"/>
</dbReference>
<dbReference type="CDD" id="cd01555">
    <property type="entry name" value="UdpNAET"/>
    <property type="match status" value="1"/>
</dbReference>
<dbReference type="NCBIfam" id="NF006873">
    <property type="entry name" value="PRK09369.1"/>
    <property type="match status" value="1"/>
</dbReference>
<feature type="binding site" evidence="13">
    <location>
        <position position="98"/>
    </location>
    <ligand>
        <name>UDP-N-acetyl-alpha-D-glucosamine</name>
        <dbReference type="ChEBI" id="CHEBI:57705"/>
    </ligand>
</feature>
<comment type="function">
    <text evidence="13">Cell wall formation. Adds enolpyruvyl to UDP-N-acetylglucosamine.</text>
</comment>
<comment type="similarity">
    <text evidence="11 13">Belongs to the EPSP synthase family. MurA subfamily.</text>
</comment>
<dbReference type="InterPro" id="IPR001986">
    <property type="entry name" value="Enolpyruvate_Tfrase_dom"/>
</dbReference>
<evidence type="ECO:0000256" key="6">
    <source>
        <dbReference type="ARBA" id="ARBA00022960"/>
    </source>
</evidence>
<dbReference type="Gene3D" id="3.65.10.10">
    <property type="entry name" value="Enolpyruvate transferase domain"/>
    <property type="match status" value="2"/>
</dbReference>
<evidence type="ECO:0000256" key="1">
    <source>
        <dbReference type="ARBA" id="ARBA00004496"/>
    </source>
</evidence>
<proteinExistence type="inferred from homology"/>
<evidence type="ECO:0000256" key="5">
    <source>
        <dbReference type="ARBA" id="ARBA00022679"/>
    </source>
</evidence>
<accession>A0ABV7RQX6</accession>
<keyword evidence="9 13" id="KW-0961">Cell wall biogenesis/degradation</keyword>
<feature type="binding site" evidence="13">
    <location>
        <begin position="22"/>
        <end position="23"/>
    </location>
    <ligand>
        <name>phosphoenolpyruvate</name>
        <dbReference type="ChEBI" id="CHEBI:58702"/>
    </ligand>
</feature>
<dbReference type="GO" id="GO:0008760">
    <property type="term" value="F:UDP-N-acetylglucosamine 1-carboxyvinyltransferase activity"/>
    <property type="evidence" value="ECO:0007669"/>
    <property type="project" value="UniProtKB-EC"/>
</dbReference>